<evidence type="ECO:0000256" key="6">
    <source>
        <dbReference type="ARBA" id="ARBA00023002"/>
    </source>
</evidence>
<evidence type="ECO:0000259" key="10">
    <source>
        <dbReference type="PROSITE" id="PS51384"/>
    </source>
</evidence>
<dbReference type="Pfam" id="PF00111">
    <property type="entry name" value="Fer2"/>
    <property type="match status" value="1"/>
</dbReference>
<dbReference type="CDD" id="cd06216">
    <property type="entry name" value="FNR_iron_sulfur_binding_2"/>
    <property type="match status" value="1"/>
</dbReference>
<dbReference type="InterPro" id="IPR008333">
    <property type="entry name" value="Cbr1-like_FAD-bd_dom"/>
</dbReference>
<dbReference type="Proteomes" id="UP000703038">
    <property type="component" value="Unassembled WGS sequence"/>
</dbReference>
<dbReference type="InterPro" id="IPR001433">
    <property type="entry name" value="OxRdtase_FAD/NAD-bd"/>
</dbReference>
<dbReference type="PROSITE" id="PS51085">
    <property type="entry name" value="2FE2S_FER_2"/>
    <property type="match status" value="1"/>
</dbReference>
<feature type="domain" description="FAD-binding FR-type" evidence="10">
    <location>
        <begin position="47"/>
        <end position="150"/>
    </location>
</feature>
<evidence type="ECO:0000259" key="9">
    <source>
        <dbReference type="PROSITE" id="PS51085"/>
    </source>
</evidence>
<dbReference type="InterPro" id="IPR012675">
    <property type="entry name" value="Beta-grasp_dom_sf"/>
</dbReference>
<name>A0ABS2KU43_9NOCA</name>
<dbReference type="EMBL" id="JAFBBK010000001">
    <property type="protein sequence ID" value="MBM7415398.1"/>
    <property type="molecule type" value="Genomic_DNA"/>
</dbReference>
<comment type="caution">
    <text evidence="11">The sequence shown here is derived from an EMBL/GenBank/DDBJ whole genome shotgun (WGS) entry which is preliminary data.</text>
</comment>
<dbReference type="InterPro" id="IPR017927">
    <property type="entry name" value="FAD-bd_FR_type"/>
</dbReference>
<dbReference type="InterPro" id="IPR036010">
    <property type="entry name" value="2Fe-2S_ferredoxin-like_sf"/>
</dbReference>
<dbReference type="InterPro" id="IPR001041">
    <property type="entry name" value="2Fe-2S_ferredoxin-type"/>
</dbReference>
<dbReference type="SUPFAM" id="SSF63380">
    <property type="entry name" value="Riboflavin synthase domain-like"/>
    <property type="match status" value="1"/>
</dbReference>
<keyword evidence="6" id="KW-0560">Oxidoreductase</keyword>
<sequence length="373" mass="40110">MSIATTPTSRGRRSSLLSKLRPRLLETLTTPHAVDRYLELVDPMMTVDDMRAEVVAVRHQTADTVTLTLRPTWQWKGFSAGHFVQIGVVVDGVRHTRCYSPAGTAGTDDDTIELTVKAQPDGIVSNYLVASAKPGLVVNLAPATGTFELPSPRPDHVLLISGGSGITPVMSMLRTLVHEGYTGRVAFLHYAYTENDVCYRAELDRIAAENDNVDVLYAYTDQQNGGHLHGFFDTEHLNAAAPWHASAQTYLCGPPGLMKGVRSVFDDLGLSESLFSEEFVTAVPVVDGDASGTVSFSGSSVEAENDGATLLEQAENAGLTPEFGCRMGICFTCTAIKKSGCTRNVKTGELDSDPDNEIQLCISVPVGDVDIDV</sequence>
<evidence type="ECO:0000313" key="11">
    <source>
        <dbReference type="EMBL" id="MBM7415398.1"/>
    </source>
</evidence>
<comment type="cofactor">
    <cofactor evidence="1">
        <name>FAD</name>
        <dbReference type="ChEBI" id="CHEBI:57692"/>
    </cofactor>
</comment>
<evidence type="ECO:0000256" key="1">
    <source>
        <dbReference type="ARBA" id="ARBA00001974"/>
    </source>
</evidence>
<keyword evidence="4" id="KW-0479">Metal-binding</keyword>
<evidence type="ECO:0000256" key="5">
    <source>
        <dbReference type="ARBA" id="ARBA00022827"/>
    </source>
</evidence>
<evidence type="ECO:0000256" key="8">
    <source>
        <dbReference type="ARBA" id="ARBA00023014"/>
    </source>
</evidence>
<evidence type="ECO:0000256" key="7">
    <source>
        <dbReference type="ARBA" id="ARBA00023004"/>
    </source>
</evidence>
<dbReference type="InterPro" id="IPR039261">
    <property type="entry name" value="FNR_nucleotide-bd"/>
</dbReference>
<dbReference type="CDD" id="cd00207">
    <property type="entry name" value="fer2"/>
    <property type="match status" value="1"/>
</dbReference>
<dbReference type="RefSeq" id="WP_204868438.1">
    <property type="nucleotide sequence ID" value="NZ_JAFBBK010000001.1"/>
</dbReference>
<dbReference type="Gene3D" id="2.40.30.10">
    <property type="entry name" value="Translation factors"/>
    <property type="match status" value="1"/>
</dbReference>
<dbReference type="SUPFAM" id="SSF52343">
    <property type="entry name" value="Ferredoxin reductase-like, C-terminal NADP-linked domain"/>
    <property type="match status" value="1"/>
</dbReference>
<keyword evidence="2" id="KW-0285">Flavoprotein</keyword>
<protein>
    <submittedName>
        <fullName evidence="11">Ferredoxin-NADP reductase</fullName>
    </submittedName>
</protein>
<dbReference type="PROSITE" id="PS51384">
    <property type="entry name" value="FAD_FR"/>
    <property type="match status" value="1"/>
</dbReference>
<reference evidence="11 12" key="1">
    <citation type="submission" date="2021-01" db="EMBL/GenBank/DDBJ databases">
        <title>Genomics of switchgrass bacterial isolates.</title>
        <authorList>
            <person name="Shade A."/>
        </authorList>
    </citation>
    <scope>NUCLEOTIDE SEQUENCE [LARGE SCALE GENOMIC DNA]</scope>
    <source>
        <strain evidence="11 12">PvP111</strain>
    </source>
</reference>
<keyword evidence="3" id="KW-0001">2Fe-2S</keyword>
<proteinExistence type="predicted"/>
<gene>
    <name evidence="11" type="ORF">JOE42_002131</name>
</gene>
<dbReference type="PRINTS" id="PR00406">
    <property type="entry name" value="CYTB5RDTASE"/>
</dbReference>
<dbReference type="Gene3D" id="3.10.20.30">
    <property type="match status" value="1"/>
</dbReference>
<evidence type="ECO:0000256" key="2">
    <source>
        <dbReference type="ARBA" id="ARBA00022630"/>
    </source>
</evidence>
<dbReference type="SUPFAM" id="SSF54292">
    <property type="entry name" value="2Fe-2S ferredoxin-like"/>
    <property type="match status" value="1"/>
</dbReference>
<dbReference type="InterPro" id="IPR017938">
    <property type="entry name" value="Riboflavin_synthase-like_b-brl"/>
</dbReference>
<keyword evidence="5" id="KW-0274">FAD</keyword>
<feature type="domain" description="2Fe-2S ferredoxin-type" evidence="9">
    <location>
        <begin position="292"/>
        <end position="373"/>
    </location>
</feature>
<keyword evidence="7" id="KW-0408">Iron</keyword>
<dbReference type="PANTHER" id="PTHR47354">
    <property type="entry name" value="NADH OXIDOREDUCTASE HCR"/>
    <property type="match status" value="1"/>
</dbReference>
<dbReference type="Pfam" id="PF00970">
    <property type="entry name" value="FAD_binding_6"/>
    <property type="match status" value="1"/>
</dbReference>
<evidence type="ECO:0000313" key="12">
    <source>
        <dbReference type="Proteomes" id="UP000703038"/>
    </source>
</evidence>
<dbReference type="InterPro" id="IPR050415">
    <property type="entry name" value="MRET"/>
</dbReference>
<keyword evidence="12" id="KW-1185">Reference proteome</keyword>
<dbReference type="Gene3D" id="3.40.50.80">
    <property type="entry name" value="Nucleotide-binding domain of ferredoxin-NADP reductase (FNR) module"/>
    <property type="match status" value="1"/>
</dbReference>
<dbReference type="PANTHER" id="PTHR47354:SF6">
    <property type="entry name" value="NADH OXIDOREDUCTASE HCR"/>
    <property type="match status" value="1"/>
</dbReference>
<evidence type="ECO:0000256" key="3">
    <source>
        <dbReference type="ARBA" id="ARBA00022714"/>
    </source>
</evidence>
<dbReference type="Pfam" id="PF00175">
    <property type="entry name" value="NAD_binding_1"/>
    <property type="match status" value="1"/>
</dbReference>
<evidence type="ECO:0000256" key="4">
    <source>
        <dbReference type="ARBA" id="ARBA00022723"/>
    </source>
</evidence>
<keyword evidence="8" id="KW-0411">Iron-sulfur</keyword>
<accession>A0ABS2KU43</accession>
<organism evidence="11 12">
    <name type="scientific">Rhodococcoides corynebacterioides</name>
    <dbReference type="NCBI Taxonomy" id="53972"/>
    <lineage>
        <taxon>Bacteria</taxon>
        <taxon>Bacillati</taxon>
        <taxon>Actinomycetota</taxon>
        <taxon>Actinomycetes</taxon>
        <taxon>Mycobacteriales</taxon>
        <taxon>Nocardiaceae</taxon>
        <taxon>Rhodococcoides</taxon>
    </lineage>
</organism>